<dbReference type="RefSeq" id="WP_005963506.1">
    <property type="nucleotide sequence ID" value="NZ_CP040505.1"/>
</dbReference>
<dbReference type="Proteomes" id="UP000013015">
    <property type="component" value="Unassembled WGS sequence"/>
</dbReference>
<organism evidence="1 2">
    <name type="scientific">Schaalia cardiffensis F0333</name>
    <dbReference type="NCBI Taxonomy" id="888050"/>
    <lineage>
        <taxon>Bacteria</taxon>
        <taxon>Bacillati</taxon>
        <taxon>Actinomycetota</taxon>
        <taxon>Actinomycetes</taxon>
        <taxon>Actinomycetales</taxon>
        <taxon>Actinomycetaceae</taxon>
        <taxon>Schaalia</taxon>
    </lineage>
</organism>
<sequence>MLRPGAYELIARTSTSVWYHRPATGVLVLVAGSLQRPKTVGYSGDRVRNAKAADAGE</sequence>
<accession>N6W673</accession>
<comment type="caution">
    <text evidence="1">The sequence shown here is derived from an EMBL/GenBank/DDBJ whole genome shotgun (WGS) entry which is preliminary data.</text>
</comment>
<dbReference type="HOGENOM" id="CLU_2986112_0_0_11"/>
<name>N6W673_9ACTO</name>
<dbReference type="AlphaFoldDB" id="N6W673"/>
<reference evidence="1 2" key="1">
    <citation type="submission" date="2013-03" db="EMBL/GenBank/DDBJ databases">
        <title>Reference genome for the Human Microbiome Project.</title>
        <authorList>
            <person name="Aqrawi P."/>
            <person name="Ayvaz T."/>
            <person name="Bess C."/>
            <person name="Blankenburg K."/>
            <person name="Coyle M."/>
            <person name="Deng J."/>
            <person name="Forbes L."/>
            <person name="Fowler G."/>
            <person name="Francisco L."/>
            <person name="Fu Q."/>
            <person name="Gibbs R."/>
            <person name="Gross S."/>
            <person name="Gubbala S."/>
            <person name="Hale W."/>
            <person name="Hemphill L."/>
            <person name="Highlander S."/>
            <person name="Hirani K."/>
            <person name="Jackson L."/>
            <person name="Jakkamsetti A."/>
            <person name="Javaid M."/>
            <person name="Jayaseelan J.C."/>
            <person name="Jiang H."/>
            <person name="Joshi V."/>
            <person name="Korchina V."/>
            <person name="Kovar C."/>
            <person name="Lara F."/>
            <person name="Lee S."/>
            <person name="Liu Y."/>
            <person name="Mata R."/>
            <person name="Mathew T."/>
            <person name="Munidasa M."/>
            <person name="Muzny D."/>
            <person name="Nazareth L."/>
            <person name="Ngo R."/>
            <person name="Nguyen L."/>
            <person name="Nguyen N."/>
            <person name="Okwuonu G."/>
            <person name="Ongeri F."/>
            <person name="Palculict T."/>
            <person name="Patil S."/>
            <person name="Petrosino J."/>
            <person name="Pham C."/>
            <person name="Pham P."/>
            <person name="Pu L.-L."/>
            <person name="Qin X."/>
            <person name="Qu J."/>
            <person name="Reid J."/>
            <person name="Ross M."/>
            <person name="Ruth R."/>
            <person name="Saada N."/>
            <person name="San Lucas F."/>
            <person name="Santibanez J."/>
            <person name="Shang Y."/>
            <person name="Simmons D."/>
            <person name="Song X.-Z."/>
            <person name="Tang L.-Y."/>
            <person name="Thornton R."/>
            <person name="Warren J."/>
            <person name="Weissenberger G."/>
            <person name="Wilczek-Boney K."/>
            <person name="Worley K."/>
            <person name="Youmans B."/>
            <person name="Zhang J."/>
            <person name="Zhang L."/>
            <person name="Zhao Z."/>
            <person name="Zhou C."/>
            <person name="Zhu D."/>
            <person name="Zhu Y."/>
        </authorList>
    </citation>
    <scope>NUCLEOTIDE SEQUENCE [LARGE SCALE GENOMIC DNA]</scope>
    <source>
        <strain evidence="1 2">F0333</strain>
    </source>
</reference>
<dbReference type="PATRIC" id="fig|888050.3.peg.1232"/>
<protein>
    <submittedName>
        <fullName evidence="1">Uncharacterized protein</fullName>
    </submittedName>
</protein>
<evidence type="ECO:0000313" key="1">
    <source>
        <dbReference type="EMBL" id="ENO18020.1"/>
    </source>
</evidence>
<proteinExistence type="predicted"/>
<keyword evidence="2" id="KW-1185">Reference proteome</keyword>
<gene>
    <name evidence="1" type="ORF">HMPREF9004_1292</name>
</gene>
<evidence type="ECO:0000313" key="2">
    <source>
        <dbReference type="Proteomes" id="UP000013015"/>
    </source>
</evidence>
<dbReference type="EMBL" id="AQHZ01000021">
    <property type="protein sequence ID" value="ENO18020.1"/>
    <property type="molecule type" value="Genomic_DNA"/>
</dbReference>
<dbReference type="STRING" id="888050.HMPREF9004_1292"/>